<dbReference type="InterPro" id="IPR052399">
    <property type="entry name" value="Phage_Baseplate_Assmbl_Protein"/>
</dbReference>
<dbReference type="STRING" id="526218.Sterm_1446"/>
<gene>
    <name evidence="4" type="ordered locus">Sterm_1446</name>
</gene>
<dbReference type="InterPro" id="IPR058531">
    <property type="entry name" value="Baseplate_J_M"/>
</dbReference>
<evidence type="ECO:0000313" key="4">
    <source>
        <dbReference type="EMBL" id="ACZ08308.1"/>
    </source>
</evidence>
<protein>
    <submittedName>
        <fullName evidence="4">Uncharacterized phage Mu protein gp47-like protein</fullName>
    </submittedName>
</protein>
<evidence type="ECO:0000259" key="2">
    <source>
        <dbReference type="Pfam" id="PF26078"/>
    </source>
</evidence>
<evidence type="ECO:0000256" key="1">
    <source>
        <dbReference type="ARBA" id="ARBA00038087"/>
    </source>
</evidence>
<accession>D1AHS4</accession>
<sequence length="363" mass="40142">MYEDQTFERILRRILGRAPSDVDIRQAAIIYDAVAPASMEIESLYFALDIILQETFADTNTRPYLIRRCAERGIIPDPAFKAVLKGKFNIQVPIGSRFSLDDLNYTVISYIEQEVPPTGNYVYQVECETPGIIGNSKYGTLIPIQYINGLTYAQITDLLIPGEDEQSTESLRQEYFDSFNMVAYGGNIADYKKKVLDIPGLGAVKVTPVWQGGGTVRLTILDAEYNKASNTLIETVQTLIDPTQDAKGLGIAPIGHIVTVETAADVAVNISLHIDLESGFEWEQVKTPIEDVIKDYLLELRKTWAPNDKPVSDDLIVRVAKIEAAILNISGIVDVYNTEINGTAGNLNIGTYDIPVFGSVNRV</sequence>
<dbReference type="RefSeq" id="WP_012860904.1">
    <property type="nucleotide sequence ID" value="NC_013517.1"/>
</dbReference>
<evidence type="ECO:0000313" key="5">
    <source>
        <dbReference type="Proteomes" id="UP000000845"/>
    </source>
</evidence>
<feature type="domain" description="Baseplate J-like central" evidence="2">
    <location>
        <begin position="183"/>
        <end position="261"/>
    </location>
</feature>
<reference evidence="4 5" key="2">
    <citation type="journal article" date="2010" name="Stand. Genomic Sci.">
        <title>Complete genome sequence of Sebaldella termitidis type strain (NCTC 11300).</title>
        <authorList>
            <person name="Harmon-Smith M."/>
            <person name="Celia L."/>
            <person name="Chertkov O."/>
            <person name="Lapidus A."/>
            <person name="Copeland A."/>
            <person name="Glavina Del Rio T."/>
            <person name="Nolan M."/>
            <person name="Lucas S."/>
            <person name="Tice H."/>
            <person name="Cheng J.F."/>
            <person name="Han C."/>
            <person name="Detter J.C."/>
            <person name="Bruce D."/>
            <person name="Goodwin L."/>
            <person name="Pitluck S."/>
            <person name="Pati A."/>
            <person name="Liolios K."/>
            <person name="Ivanova N."/>
            <person name="Mavromatis K."/>
            <person name="Mikhailova N."/>
            <person name="Chen A."/>
            <person name="Palaniappan K."/>
            <person name="Land M."/>
            <person name="Hauser L."/>
            <person name="Chang Y.J."/>
            <person name="Jeffries C.D."/>
            <person name="Brettin T."/>
            <person name="Goker M."/>
            <person name="Beck B."/>
            <person name="Bristow J."/>
            <person name="Eisen J.A."/>
            <person name="Markowitz V."/>
            <person name="Hugenholtz P."/>
            <person name="Kyrpides N.C."/>
            <person name="Klenk H.P."/>
            <person name="Chen F."/>
        </authorList>
    </citation>
    <scope>NUCLEOTIDE SEQUENCE [LARGE SCALE GENOMIC DNA]</scope>
    <source>
        <strain evidence="5">ATCC 33386 / NCTC 11300</strain>
    </source>
</reference>
<reference evidence="5" key="1">
    <citation type="submission" date="2009-09" db="EMBL/GenBank/DDBJ databases">
        <title>The complete chromosome of Sebaldella termitidis ATCC 33386.</title>
        <authorList>
            <consortium name="US DOE Joint Genome Institute (JGI-PGF)"/>
            <person name="Lucas S."/>
            <person name="Copeland A."/>
            <person name="Lapidus A."/>
            <person name="Glavina del Rio T."/>
            <person name="Dalin E."/>
            <person name="Tice H."/>
            <person name="Bruce D."/>
            <person name="Goodwin L."/>
            <person name="Pitluck S."/>
            <person name="Kyrpides N."/>
            <person name="Mavromatis K."/>
            <person name="Ivanova N."/>
            <person name="Mikhailova N."/>
            <person name="Sims D."/>
            <person name="Meincke L."/>
            <person name="Brettin T."/>
            <person name="Detter J.C."/>
            <person name="Han C."/>
            <person name="Larimer F."/>
            <person name="Land M."/>
            <person name="Hauser L."/>
            <person name="Markowitz V."/>
            <person name="Cheng J.F."/>
            <person name="Hugenholtz P."/>
            <person name="Woyke T."/>
            <person name="Wu D."/>
            <person name="Eisen J.A."/>
        </authorList>
    </citation>
    <scope>NUCLEOTIDE SEQUENCE [LARGE SCALE GENOMIC DNA]</scope>
    <source>
        <strain evidence="5">ATCC 33386 / NCTC 11300</strain>
    </source>
</reference>
<dbReference type="Pfam" id="PF26078">
    <property type="entry name" value="Baseplate_J_M"/>
    <property type="match status" value="1"/>
</dbReference>
<proteinExistence type="inferred from homology"/>
<keyword evidence="5" id="KW-1185">Reference proteome</keyword>
<dbReference type="HOGENOM" id="CLU_039609_0_1_0"/>
<dbReference type="PANTHER" id="PTHR37829:SF3">
    <property type="entry name" value="PROTEIN JAYE-RELATED"/>
    <property type="match status" value="1"/>
</dbReference>
<dbReference type="AlphaFoldDB" id="D1AHS4"/>
<dbReference type="Pfam" id="PF26079">
    <property type="entry name" value="Baseplate_J_C"/>
    <property type="match status" value="1"/>
</dbReference>
<dbReference type="eggNOG" id="COG3299">
    <property type="taxonomic scope" value="Bacteria"/>
</dbReference>
<dbReference type="Proteomes" id="UP000000845">
    <property type="component" value="Chromosome"/>
</dbReference>
<dbReference type="InterPro" id="IPR058530">
    <property type="entry name" value="Baseplate_J-like_C"/>
</dbReference>
<dbReference type="KEGG" id="str:Sterm_1446"/>
<dbReference type="PANTHER" id="PTHR37829">
    <property type="entry name" value="PHAGE-LIKE ELEMENT PBSX PROTEIN XKDT"/>
    <property type="match status" value="1"/>
</dbReference>
<evidence type="ECO:0000259" key="3">
    <source>
        <dbReference type="Pfam" id="PF26079"/>
    </source>
</evidence>
<feature type="domain" description="Baseplate J-like C-terminal" evidence="3">
    <location>
        <begin position="268"/>
        <end position="361"/>
    </location>
</feature>
<dbReference type="EMBL" id="CP001739">
    <property type="protein sequence ID" value="ACZ08308.1"/>
    <property type="molecule type" value="Genomic_DNA"/>
</dbReference>
<name>D1AHS4_SEBTE</name>
<organism evidence="4 5">
    <name type="scientific">Sebaldella termitidis (strain ATCC 33386 / NCTC 11300)</name>
    <dbReference type="NCBI Taxonomy" id="526218"/>
    <lineage>
        <taxon>Bacteria</taxon>
        <taxon>Fusobacteriati</taxon>
        <taxon>Fusobacteriota</taxon>
        <taxon>Fusobacteriia</taxon>
        <taxon>Fusobacteriales</taxon>
        <taxon>Leptotrichiaceae</taxon>
        <taxon>Sebaldella</taxon>
    </lineage>
</organism>
<comment type="similarity">
    <text evidence="1">Belongs to the Mu gp47/PBSX XkdT family.</text>
</comment>